<accession>A0A835PH68</accession>
<feature type="domain" description="BTB" evidence="2">
    <location>
        <begin position="167"/>
        <end position="221"/>
    </location>
</feature>
<protein>
    <recommendedName>
        <fullName evidence="2">BTB domain-containing protein</fullName>
    </recommendedName>
</protein>
<evidence type="ECO:0000313" key="4">
    <source>
        <dbReference type="Proteomes" id="UP000636800"/>
    </source>
</evidence>
<dbReference type="CDD" id="cd18186">
    <property type="entry name" value="BTB_POZ_ZBTB_KLHL-like"/>
    <property type="match status" value="1"/>
</dbReference>
<dbReference type="Gene3D" id="3.30.710.10">
    <property type="entry name" value="Potassium Channel Kv1.1, Chain A"/>
    <property type="match status" value="2"/>
</dbReference>
<name>A0A835PH68_VANPL</name>
<evidence type="ECO:0000256" key="1">
    <source>
        <dbReference type="ARBA" id="ARBA00004906"/>
    </source>
</evidence>
<dbReference type="AlphaFoldDB" id="A0A835PH68"/>
<dbReference type="OrthoDB" id="7537227at2759"/>
<comment type="caution">
    <text evidence="3">The sequence shown here is derived from an EMBL/GenBank/DDBJ whole genome shotgun (WGS) entry which is preliminary data.</text>
</comment>
<proteinExistence type="predicted"/>
<comment type="pathway">
    <text evidence="1">Protein modification; protein ubiquitination.</text>
</comment>
<dbReference type="PANTHER" id="PTHR35918:SF1">
    <property type="entry name" value="BTB DOMAIN-CONTAINING PROTEIN"/>
    <property type="match status" value="1"/>
</dbReference>
<dbReference type="InterPro" id="IPR044953">
    <property type="entry name" value="At1g04390-like"/>
</dbReference>
<dbReference type="PROSITE" id="PS50097">
    <property type="entry name" value="BTB"/>
    <property type="match status" value="1"/>
</dbReference>
<evidence type="ECO:0000313" key="3">
    <source>
        <dbReference type="EMBL" id="KAG0451577.1"/>
    </source>
</evidence>
<dbReference type="EMBL" id="JADCNL010000050">
    <property type="protein sequence ID" value="KAG0451577.1"/>
    <property type="molecule type" value="Genomic_DNA"/>
</dbReference>
<keyword evidence="4" id="KW-1185">Reference proteome</keyword>
<gene>
    <name evidence="3" type="ORF">HPP92_026348</name>
</gene>
<dbReference type="InterPro" id="IPR011333">
    <property type="entry name" value="SKP1/BTB/POZ_sf"/>
</dbReference>
<evidence type="ECO:0000259" key="2">
    <source>
        <dbReference type="PROSITE" id="PS50097"/>
    </source>
</evidence>
<sequence>MGQDGMQDIYSASLVCLAFPVTLVKARCPRLMPSKQAFMENNNPDSRFFHGNSLHELNSMMEMKMSERVDMFSLMKILEFVYTGFILIEEDMVRPLRSLAKRCGLSSLSHMLHRKSPPWGAPVPAIDLGHVLEPMEELFWNVTLESNKVSGDDWTCSTCVRTEPHAHAHKIVLWSNCEYLRALFHSGMKDSHLDVVKVPVSYIALTKLVKWLYTGKLPRISIDCRWNNMATIQQMGELQPYVELCFLGEFWFMDEIKEDSLNMVLSCLEHNPKLSMEIVSFAADHRQWSIVQAAVSNVAHLYPRMHDSGELERLGEVSDLLRTKYVELSQKNFLMA</sequence>
<dbReference type="PANTHER" id="PTHR35918">
    <property type="entry name" value="OS06G0674800 PROTEIN"/>
    <property type="match status" value="1"/>
</dbReference>
<dbReference type="Pfam" id="PF00651">
    <property type="entry name" value="BTB"/>
    <property type="match status" value="1"/>
</dbReference>
<dbReference type="SUPFAM" id="SSF54695">
    <property type="entry name" value="POZ domain"/>
    <property type="match status" value="1"/>
</dbReference>
<dbReference type="InterPro" id="IPR000210">
    <property type="entry name" value="BTB/POZ_dom"/>
</dbReference>
<dbReference type="Proteomes" id="UP000636800">
    <property type="component" value="Unassembled WGS sequence"/>
</dbReference>
<reference evidence="3 4" key="1">
    <citation type="journal article" date="2020" name="Nat. Food">
        <title>A phased Vanilla planifolia genome enables genetic improvement of flavour and production.</title>
        <authorList>
            <person name="Hasing T."/>
            <person name="Tang H."/>
            <person name="Brym M."/>
            <person name="Khazi F."/>
            <person name="Huang T."/>
            <person name="Chambers A.H."/>
        </authorList>
    </citation>
    <scope>NUCLEOTIDE SEQUENCE [LARGE SCALE GENOMIC DNA]</scope>
    <source>
        <tissue evidence="3">Leaf</tissue>
    </source>
</reference>
<organism evidence="3 4">
    <name type="scientific">Vanilla planifolia</name>
    <name type="common">Vanilla</name>
    <dbReference type="NCBI Taxonomy" id="51239"/>
    <lineage>
        <taxon>Eukaryota</taxon>
        <taxon>Viridiplantae</taxon>
        <taxon>Streptophyta</taxon>
        <taxon>Embryophyta</taxon>
        <taxon>Tracheophyta</taxon>
        <taxon>Spermatophyta</taxon>
        <taxon>Magnoliopsida</taxon>
        <taxon>Liliopsida</taxon>
        <taxon>Asparagales</taxon>
        <taxon>Orchidaceae</taxon>
        <taxon>Vanilloideae</taxon>
        <taxon>Vanilleae</taxon>
        <taxon>Vanilla</taxon>
    </lineage>
</organism>